<dbReference type="AlphaFoldDB" id="A0A3M7QUV0"/>
<accession>A0A3M7QUV0</accession>
<reference evidence="2 3" key="1">
    <citation type="journal article" date="2018" name="Sci. Rep.">
        <title>Genomic signatures of local adaptation to the degree of environmental predictability in rotifers.</title>
        <authorList>
            <person name="Franch-Gras L."/>
            <person name="Hahn C."/>
            <person name="Garcia-Roger E.M."/>
            <person name="Carmona M.J."/>
            <person name="Serra M."/>
            <person name="Gomez A."/>
        </authorList>
    </citation>
    <scope>NUCLEOTIDE SEQUENCE [LARGE SCALE GENOMIC DNA]</scope>
    <source>
        <strain evidence="2">HYR1</strain>
    </source>
</reference>
<keyword evidence="3" id="KW-1185">Reference proteome</keyword>
<name>A0A3M7QUV0_BRAPC</name>
<proteinExistence type="predicted"/>
<keyword evidence="1" id="KW-0812">Transmembrane</keyword>
<evidence type="ECO:0000256" key="1">
    <source>
        <dbReference type="SAM" id="Phobius"/>
    </source>
</evidence>
<evidence type="ECO:0000313" key="2">
    <source>
        <dbReference type="EMBL" id="RNA15140.1"/>
    </source>
</evidence>
<dbReference type="Proteomes" id="UP000276133">
    <property type="component" value="Unassembled WGS sequence"/>
</dbReference>
<evidence type="ECO:0000313" key="3">
    <source>
        <dbReference type="Proteomes" id="UP000276133"/>
    </source>
</evidence>
<comment type="caution">
    <text evidence="2">The sequence shown here is derived from an EMBL/GenBank/DDBJ whole genome shotgun (WGS) entry which is preliminary data.</text>
</comment>
<keyword evidence="1" id="KW-1133">Transmembrane helix</keyword>
<dbReference type="EMBL" id="REGN01005035">
    <property type="protein sequence ID" value="RNA15140.1"/>
    <property type="molecule type" value="Genomic_DNA"/>
</dbReference>
<organism evidence="2 3">
    <name type="scientific">Brachionus plicatilis</name>
    <name type="common">Marine rotifer</name>
    <name type="synonym">Brachionus muelleri</name>
    <dbReference type="NCBI Taxonomy" id="10195"/>
    <lineage>
        <taxon>Eukaryota</taxon>
        <taxon>Metazoa</taxon>
        <taxon>Spiralia</taxon>
        <taxon>Gnathifera</taxon>
        <taxon>Rotifera</taxon>
        <taxon>Eurotatoria</taxon>
        <taxon>Monogononta</taxon>
        <taxon>Pseudotrocha</taxon>
        <taxon>Ploima</taxon>
        <taxon>Brachionidae</taxon>
        <taxon>Brachionus</taxon>
    </lineage>
</organism>
<protein>
    <submittedName>
        <fullName evidence="2">Uncharacterized protein</fullName>
    </submittedName>
</protein>
<gene>
    <name evidence="2" type="ORF">BpHYR1_039549</name>
</gene>
<sequence>MNVLNFIDVFFNEFYLKLWSDKKAKNILYLLKLKLGLLLLVCDIVLIPTPPFHTSVLPDC</sequence>
<keyword evidence="1" id="KW-0472">Membrane</keyword>
<feature type="transmembrane region" description="Helical" evidence="1">
    <location>
        <begin position="27"/>
        <end position="47"/>
    </location>
</feature>